<dbReference type="InterPro" id="IPR009080">
    <property type="entry name" value="tRNAsynth_Ia_anticodon-bd"/>
</dbReference>
<dbReference type="SMART" id="SM00836">
    <property type="entry name" value="DALR_1"/>
    <property type="match status" value="1"/>
</dbReference>
<sequence>MESTSTIQMLLKSIREAIFNGLDLLNLDSISKKSARNLVVKKKVRHLHQGDIVVPPGCSKLNPTLHEELMTIMKEFCASDETLAASVSCDNYSLLSFHIDRPKMCNLVLNEIATRGTRYGFHDVSSGKMVSVHTIKLRRKSSLMDMRLAVVKGHTAKLLEANGYTVMCDELETDEFEESKKTSSEGSPEEAEKETSSSLDPSSKNTSPSRQFYFSKILSVLSNEVTATSNVSVCSASESSEQSGQLKRTKTFPANFVCKDGENVSLDLQEVIESKNLQRGKEGYDTNLRFVDVIQAKKPTQVLEESLRILDKISSYPQIEHHFMHIVPHGAAFTGQQIILILDSLVETDLSQSQMVIGPITVQEASSSSPLSAQDFYKSRISQFQEASEMRSAIGSEGCSNDDVKTLTDASIKIDILGNACSSPLSLENTASGRGAESRLGAFILYNAARLFTLLQRFDQAVIDGKYPPLPPVDQIDWTLLREEEDWELVYVYLAAFPDVVSQAVECVCPEKGKLSAKIHTHKVTNFLVSFCKCLSAHYSRYHILTDGEAHLLPLMYARLHMMKAAHQVLLNSFHLIGIKALSYV</sequence>
<feature type="compositionally biased region" description="Polar residues" evidence="1">
    <location>
        <begin position="196"/>
        <end position="207"/>
    </location>
</feature>
<evidence type="ECO:0000259" key="2">
    <source>
        <dbReference type="SMART" id="SM00836"/>
    </source>
</evidence>
<feature type="domain" description="DALR anticodon binding" evidence="2">
    <location>
        <begin position="444"/>
        <end position="585"/>
    </location>
</feature>
<accession>A0AAV4B5Q9</accession>
<dbReference type="Gene3D" id="1.10.730.10">
    <property type="entry name" value="Isoleucyl-tRNA Synthetase, Domain 1"/>
    <property type="match status" value="1"/>
</dbReference>
<gene>
    <name evidence="3" type="ORF">PoB_004092300</name>
</gene>
<proteinExistence type="predicted"/>
<dbReference type="SUPFAM" id="SSF47323">
    <property type="entry name" value="Anticodon-binding domain of a subclass of class I aminoacyl-tRNA synthetases"/>
    <property type="match status" value="1"/>
</dbReference>
<dbReference type="GO" id="GO:0004814">
    <property type="term" value="F:arginine-tRNA ligase activity"/>
    <property type="evidence" value="ECO:0007669"/>
    <property type="project" value="InterPro"/>
</dbReference>
<dbReference type="EMBL" id="BLXT01004562">
    <property type="protein sequence ID" value="GFO14418.1"/>
    <property type="molecule type" value="Genomic_DNA"/>
</dbReference>
<dbReference type="GO" id="GO:0000049">
    <property type="term" value="F:tRNA binding"/>
    <property type="evidence" value="ECO:0007669"/>
    <property type="project" value="TreeGrafter"/>
</dbReference>
<reference evidence="3 4" key="1">
    <citation type="journal article" date="2021" name="Elife">
        <title>Chloroplast acquisition without the gene transfer in kleptoplastic sea slugs, Plakobranchus ocellatus.</title>
        <authorList>
            <person name="Maeda T."/>
            <person name="Takahashi S."/>
            <person name="Yoshida T."/>
            <person name="Shimamura S."/>
            <person name="Takaki Y."/>
            <person name="Nagai Y."/>
            <person name="Toyoda A."/>
            <person name="Suzuki Y."/>
            <person name="Arimoto A."/>
            <person name="Ishii H."/>
            <person name="Satoh N."/>
            <person name="Nishiyama T."/>
            <person name="Hasebe M."/>
            <person name="Maruyama T."/>
            <person name="Minagawa J."/>
            <person name="Obokata J."/>
            <person name="Shigenobu S."/>
        </authorList>
    </citation>
    <scope>NUCLEOTIDE SEQUENCE [LARGE SCALE GENOMIC DNA]</scope>
</reference>
<dbReference type="GO" id="GO:0006420">
    <property type="term" value="P:arginyl-tRNA aminoacylation"/>
    <property type="evidence" value="ECO:0007669"/>
    <property type="project" value="InterPro"/>
</dbReference>
<dbReference type="AlphaFoldDB" id="A0AAV4B5Q9"/>
<dbReference type="GO" id="GO:0005524">
    <property type="term" value="F:ATP binding"/>
    <property type="evidence" value="ECO:0007669"/>
    <property type="project" value="InterPro"/>
</dbReference>
<dbReference type="PANTHER" id="PTHR16043:SF1">
    <property type="entry name" value="DALR ANTICODON-BINDING DOMAIN-CONTAINING PROTEIN 3"/>
    <property type="match status" value="1"/>
</dbReference>
<protein>
    <submittedName>
        <fullName evidence="3">Dalr anticodon-binding domain-containing protein 3-like</fullName>
    </submittedName>
</protein>
<keyword evidence="4" id="KW-1185">Reference proteome</keyword>
<name>A0AAV4B5Q9_9GAST</name>
<evidence type="ECO:0000313" key="3">
    <source>
        <dbReference type="EMBL" id="GFO14418.1"/>
    </source>
</evidence>
<dbReference type="Proteomes" id="UP000735302">
    <property type="component" value="Unassembled WGS sequence"/>
</dbReference>
<organism evidence="3 4">
    <name type="scientific">Plakobranchus ocellatus</name>
    <dbReference type="NCBI Taxonomy" id="259542"/>
    <lineage>
        <taxon>Eukaryota</taxon>
        <taxon>Metazoa</taxon>
        <taxon>Spiralia</taxon>
        <taxon>Lophotrochozoa</taxon>
        <taxon>Mollusca</taxon>
        <taxon>Gastropoda</taxon>
        <taxon>Heterobranchia</taxon>
        <taxon>Euthyneura</taxon>
        <taxon>Panpulmonata</taxon>
        <taxon>Sacoglossa</taxon>
        <taxon>Placobranchoidea</taxon>
        <taxon>Plakobranchidae</taxon>
        <taxon>Plakobranchus</taxon>
    </lineage>
</organism>
<comment type="caution">
    <text evidence="3">The sequence shown here is derived from an EMBL/GenBank/DDBJ whole genome shotgun (WGS) entry which is preliminary data.</text>
</comment>
<feature type="region of interest" description="Disordered" evidence="1">
    <location>
        <begin position="175"/>
        <end position="207"/>
    </location>
</feature>
<evidence type="ECO:0000256" key="1">
    <source>
        <dbReference type="SAM" id="MobiDB-lite"/>
    </source>
</evidence>
<dbReference type="PANTHER" id="PTHR16043">
    <property type="entry name" value="DALRD3 PROTEIN"/>
    <property type="match status" value="1"/>
</dbReference>
<dbReference type="InterPro" id="IPR037380">
    <property type="entry name" value="DALRD3"/>
</dbReference>
<dbReference type="InterPro" id="IPR008909">
    <property type="entry name" value="DALR_anticod-bd"/>
</dbReference>
<dbReference type="Pfam" id="PF05746">
    <property type="entry name" value="DALR_1"/>
    <property type="match status" value="1"/>
</dbReference>
<dbReference type="GO" id="GO:0106217">
    <property type="term" value="P:tRNA C3-cytosine methylation"/>
    <property type="evidence" value="ECO:0007669"/>
    <property type="project" value="TreeGrafter"/>
</dbReference>
<evidence type="ECO:0000313" key="4">
    <source>
        <dbReference type="Proteomes" id="UP000735302"/>
    </source>
</evidence>